<dbReference type="EMBL" id="CP076544">
    <property type="protein sequence ID" value="QWS34199.1"/>
    <property type="molecule type" value="Genomic_DNA"/>
</dbReference>
<accession>A0ACD1E5X7</accession>
<evidence type="ECO:0000313" key="1">
    <source>
        <dbReference type="EMBL" id="QWS34199.1"/>
    </source>
</evidence>
<sequence>MLETRPPAGDTADGARDLRRSPRQLALRTIVPVVLWLAVSTAGWARLTPEVRNTVWAEDGKVFLDQQVDMGVLGALFHDYAGYLHVVPRLVVALASHVGSIDRFAVMVTLLCVLVTGAVGAAVYVLTEGVLRSVVARVLLAFVPALMPLGPIEIQANTANLHWFLMFLMPFALLTPVRSWTKGIVLGVVTLLAGLTEIQIVAFFPLFLLGIRNRRRWPVILGSVLGGGAQVVTTLLHPRASAPVPHNSLADLVLGYVVEPVAGAATWRMADVGQAIASHGLAVVLVPFALLVVLVALGLWFGVAGQRWVLASMVWGSAVVWFGGTVLNPNAMLAFAHFGPADWPGIWTFRYTAAGSLWVLAGVVVVADVALGRARLGTLVPWSRGDERPTRASVWSGVAGLALALAVVVVVAVNASVPAANRQGGPIWDQQIDSSETTCARTPSADATVQIAPGPQWAFTVPCALIDQDDAR</sequence>
<dbReference type="Proteomes" id="UP000681794">
    <property type="component" value="Chromosome"/>
</dbReference>
<reference evidence="1" key="1">
    <citation type="submission" date="2021-06" db="EMBL/GenBank/DDBJ databases">
        <authorList>
            <person name="Ellington A.J."/>
            <person name="Bryan N.C."/>
            <person name="Christner B.C."/>
            <person name="Reisch C.R."/>
        </authorList>
    </citation>
    <scope>NUCLEOTIDE SEQUENCE</scope>
    <source>
        <strain evidence="1">L6-1</strain>
    </source>
</reference>
<evidence type="ECO:0000313" key="2">
    <source>
        <dbReference type="Proteomes" id="UP000681794"/>
    </source>
</evidence>
<keyword evidence="2" id="KW-1185">Reference proteome</keyword>
<name>A0ACD1E5X7_9MICO</name>
<organism evidence="1 2">
    <name type="scientific">Curtobacterium aetherium</name>
    <dbReference type="NCBI Taxonomy" id="2841594"/>
    <lineage>
        <taxon>Bacteria</taxon>
        <taxon>Bacillati</taxon>
        <taxon>Actinomycetota</taxon>
        <taxon>Actinomycetes</taxon>
        <taxon>Micrococcales</taxon>
        <taxon>Microbacteriaceae</taxon>
        <taxon>Curtobacterium</taxon>
    </lineage>
</organism>
<proteinExistence type="predicted"/>
<gene>
    <name evidence="1" type="ORF">KM842_03145</name>
</gene>
<protein>
    <submittedName>
        <fullName evidence="1">Uncharacterized protein</fullName>
    </submittedName>
</protein>